<feature type="domain" description="EAL" evidence="1">
    <location>
        <begin position="330"/>
        <end position="590"/>
    </location>
</feature>
<evidence type="ECO:0000313" key="4">
    <source>
        <dbReference type="Proteomes" id="UP001597260"/>
    </source>
</evidence>
<dbReference type="Gene3D" id="3.20.20.450">
    <property type="entry name" value="EAL domain"/>
    <property type="match status" value="1"/>
</dbReference>
<dbReference type="CDD" id="cd01948">
    <property type="entry name" value="EAL"/>
    <property type="match status" value="1"/>
</dbReference>
<dbReference type="PANTHER" id="PTHR44757:SF2">
    <property type="entry name" value="BIOFILM ARCHITECTURE MAINTENANCE PROTEIN MBAA"/>
    <property type="match status" value="1"/>
</dbReference>
<dbReference type="InterPro" id="IPR029787">
    <property type="entry name" value="Nucleotide_cyclase"/>
</dbReference>
<evidence type="ECO:0000313" key="3">
    <source>
        <dbReference type="EMBL" id="MFD1325557.1"/>
    </source>
</evidence>
<dbReference type="InterPro" id="IPR052155">
    <property type="entry name" value="Biofilm_reg_signaling"/>
</dbReference>
<dbReference type="NCBIfam" id="TIGR00254">
    <property type="entry name" value="GGDEF"/>
    <property type="match status" value="1"/>
</dbReference>
<dbReference type="Pfam" id="PF00563">
    <property type="entry name" value="EAL"/>
    <property type="match status" value="1"/>
</dbReference>
<dbReference type="InterPro" id="IPR043128">
    <property type="entry name" value="Rev_trsase/Diguanyl_cyclase"/>
</dbReference>
<dbReference type="EMBL" id="JBHTMP010000084">
    <property type="protein sequence ID" value="MFD1325557.1"/>
    <property type="molecule type" value="Genomic_DNA"/>
</dbReference>
<evidence type="ECO:0000259" key="1">
    <source>
        <dbReference type="PROSITE" id="PS50883"/>
    </source>
</evidence>
<dbReference type="Proteomes" id="UP001597260">
    <property type="component" value="Unassembled WGS sequence"/>
</dbReference>
<dbReference type="SMART" id="SM00267">
    <property type="entry name" value="GGDEF"/>
    <property type="match status" value="1"/>
</dbReference>
<gene>
    <name evidence="3" type="ORF">ACFQ4H_31200</name>
</gene>
<dbReference type="Pfam" id="PF00990">
    <property type="entry name" value="GGDEF"/>
    <property type="match status" value="1"/>
</dbReference>
<dbReference type="PROSITE" id="PS50887">
    <property type="entry name" value="GGDEF"/>
    <property type="match status" value="1"/>
</dbReference>
<dbReference type="RefSeq" id="WP_377578110.1">
    <property type="nucleotide sequence ID" value="NZ_JBHTMP010000084.1"/>
</dbReference>
<feature type="domain" description="GGDEF" evidence="2">
    <location>
        <begin position="187"/>
        <end position="321"/>
    </location>
</feature>
<evidence type="ECO:0000259" key="2">
    <source>
        <dbReference type="PROSITE" id="PS50887"/>
    </source>
</evidence>
<comment type="caution">
    <text evidence="3">The sequence shown here is derived from an EMBL/GenBank/DDBJ whole genome shotgun (WGS) entry which is preliminary data.</text>
</comment>
<dbReference type="SUPFAM" id="SSF141868">
    <property type="entry name" value="EAL domain-like"/>
    <property type="match status" value="1"/>
</dbReference>
<dbReference type="InterPro" id="IPR000160">
    <property type="entry name" value="GGDEF_dom"/>
</dbReference>
<dbReference type="PANTHER" id="PTHR44757">
    <property type="entry name" value="DIGUANYLATE CYCLASE DGCP"/>
    <property type="match status" value="1"/>
</dbReference>
<dbReference type="SUPFAM" id="SSF55073">
    <property type="entry name" value="Nucleotide cyclase"/>
    <property type="match status" value="1"/>
</dbReference>
<reference evidence="4" key="1">
    <citation type="journal article" date="2019" name="Int. J. Syst. Evol. Microbiol.">
        <title>The Global Catalogue of Microorganisms (GCM) 10K type strain sequencing project: providing services to taxonomists for standard genome sequencing and annotation.</title>
        <authorList>
            <consortium name="The Broad Institute Genomics Platform"/>
            <consortium name="The Broad Institute Genome Sequencing Center for Infectious Disease"/>
            <person name="Wu L."/>
            <person name="Ma J."/>
        </authorList>
    </citation>
    <scope>NUCLEOTIDE SEQUENCE [LARGE SCALE GENOMIC DNA]</scope>
    <source>
        <strain evidence="4">JCM 31037</strain>
    </source>
</reference>
<dbReference type="InterPro" id="IPR001633">
    <property type="entry name" value="EAL_dom"/>
</dbReference>
<dbReference type="PROSITE" id="PS50883">
    <property type="entry name" value="EAL"/>
    <property type="match status" value="1"/>
</dbReference>
<keyword evidence="4" id="KW-1185">Reference proteome</keyword>
<name>A0ABW3YLU4_9ACTN</name>
<dbReference type="SMART" id="SM00052">
    <property type="entry name" value="EAL"/>
    <property type="match status" value="1"/>
</dbReference>
<sequence>MTDPADPVTPNLTAFVRDWTKAIVGTCYVPMTREEKSQLLHRLAERLAAALVAETFDPSVGYWIAADLVAADFDAPEALGRTIVVINERFLTDLGLDDRPDHRARLAELVREFATGFARAQQARTFDAQEEIRAAALVARYEAERSLRASEARFRHAATHDALTGLPNRSLFTERLAKLLANPPPGLRFGVCVVDLEGFGAVNNSLGPQVGDSLLVVVADRLRGFATESGHLVARQSGDEFAILITNTTCTDDAVKVADQVVALLGQPIRLNGLELPIAARVGVVELSATDADPAEVMRAADMTLHWVKADGKVRWLVFDPARNAREVSRYRLSADMPGALDRGEFILVYQPLVNLDTGLLEGLEALVRWRHPGRGLLSPDEFIGLAEDTSLIVPLGIHLLEQACRQAVRWQQLTKDPPYVSVNLSVRQLRSPALVADVAAVLDRTGLAPEQLQLEITESAIIDPDDDTNLIATLQTLADLGIRITIDDFGTGYSNLAYLPTLPVHGLKLDRTLLLGPDRWKVPEPVADSFLANLVSLGHSLGLNVTAEGVETAEHVRRLRVAGADTGQGWYFGRPEYAEQFADRLPGPWT</sequence>
<organism evidence="3 4">
    <name type="scientific">Micromonospora sonneratiae</name>
    <dbReference type="NCBI Taxonomy" id="1184706"/>
    <lineage>
        <taxon>Bacteria</taxon>
        <taxon>Bacillati</taxon>
        <taxon>Actinomycetota</taxon>
        <taxon>Actinomycetes</taxon>
        <taxon>Micromonosporales</taxon>
        <taxon>Micromonosporaceae</taxon>
        <taxon>Micromonospora</taxon>
    </lineage>
</organism>
<protein>
    <submittedName>
        <fullName evidence="3">Bifunctional diguanylate cyclase/phosphodiesterase</fullName>
    </submittedName>
</protein>
<dbReference type="InterPro" id="IPR035919">
    <property type="entry name" value="EAL_sf"/>
</dbReference>
<accession>A0ABW3YLU4</accession>
<proteinExistence type="predicted"/>
<dbReference type="Gene3D" id="3.30.70.270">
    <property type="match status" value="1"/>
</dbReference>
<dbReference type="CDD" id="cd01949">
    <property type="entry name" value="GGDEF"/>
    <property type="match status" value="1"/>
</dbReference>